<comment type="caution">
    <text evidence="1">The sequence shown here is derived from an EMBL/GenBank/DDBJ whole genome shotgun (WGS) entry which is preliminary data.</text>
</comment>
<keyword evidence="2" id="KW-1185">Reference proteome</keyword>
<evidence type="ECO:0000313" key="1">
    <source>
        <dbReference type="EMBL" id="KAK9135308.1"/>
    </source>
</evidence>
<gene>
    <name evidence="1" type="ORF">Syun_014638</name>
</gene>
<dbReference type="AlphaFoldDB" id="A0AAP0P8R0"/>
<proteinExistence type="predicted"/>
<protein>
    <submittedName>
        <fullName evidence="1">Uncharacterized protein</fullName>
    </submittedName>
</protein>
<organism evidence="1 2">
    <name type="scientific">Stephania yunnanensis</name>
    <dbReference type="NCBI Taxonomy" id="152371"/>
    <lineage>
        <taxon>Eukaryota</taxon>
        <taxon>Viridiplantae</taxon>
        <taxon>Streptophyta</taxon>
        <taxon>Embryophyta</taxon>
        <taxon>Tracheophyta</taxon>
        <taxon>Spermatophyta</taxon>
        <taxon>Magnoliopsida</taxon>
        <taxon>Ranunculales</taxon>
        <taxon>Menispermaceae</taxon>
        <taxon>Menispermoideae</taxon>
        <taxon>Cissampelideae</taxon>
        <taxon>Stephania</taxon>
    </lineage>
</organism>
<accession>A0AAP0P8R0</accession>
<name>A0AAP0P8R0_9MAGN</name>
<evidence type="ECO:0000313" key="2">
    <source>
        <dbReference type="Proteomes" id="UP001420932"/>
    </source>
</evidence>
<reference evidence="1 2" key="1">
    <citation type="submission" date="2024-01" db="EMBL/GenBank/DDBJ databases">
        <title>Genome assemblies of Stephania.</title>
        <authorList>
            <person name="Yang L."/>
        </authorList>
    </citation>
    <scope>NUCLEOTIDE SEQUENCE [LARGE SCALE GENOMIC DNA]</scope>
    <source>
        <strain evidence="1">YNDBR</strain>
        <tissue evidence="1">Leaf</tissue>
    </source>
</reference>
<dbReference type="Proteomes" id="UP001420932">
    <property type="component" value="Unassembled WGS sequence"/>
</dbReference>
<dbReference type="EMBL" id="JBBNAF010000006">
    <property type="protein sequence ID" value="KAK9135308.1"/>
    <property type="molecule type" value="Genomic_DNA"/>
</dbReference>
<sequence length="126" mass="13926">MAVKLVCENLWHGKRTLMALSAVWNAKAFPSFATFHLYSFCSYATTSNPYSPTLVTADAAGPWIHASHLVRKVKSKLLDLKDLTAPKSAPIEHSGFRFDLLSTRDRETPEVGIIEELGKSTSPTFS</sequence>